<keyword evidence="2" id="KW-0964">Secreted</keyword>
<keyword evidence="6" id="KW-0325">Glycoprotein</keyword>
<accession>A0ABD3UR77</accession>
<evidence type="ECO:0000256" key="5">
    <source>
        <dbReference type="ARBA" id="ARBA00023157"/>
    </source>
</evidence>
<evidence type="ECO:0000256" key="1">
    <source>
        <dbReference type="ARBA" id="ARBA00004613"/>
    </source>
</evidence>
<name>A0ABD3UR77_SINWO</name>
<dbReference type="FunFam" id="2.20.100.10:FF:000004">
    <property type="entry name" value="Adhesion G protein-coupled receptor B2"/>
    <property type="match status" value="1"/>
</dbReference>
<comment type="caution">
    <text evidence="7">The sequence shown here is derived from an EMBL/GenBank/DDBJ whole genome shotgun (WGS) entry which is preliminary data.</text>
</comment>
<dbReference type="InterPro" id="IPR036383">
    <property type="entry name" value="TSP1_rpt_sf"/>
</dbReference>
<dbReference type="InterPro" id="IPR052065">
    <property type="entry name" value="Compl_asym_regulator"/>
</dbReference>
<gene>
    <name evidence="7" type="ORF">ACJMK2_015693</name>
</gene>
<keyword evidence="5" id="KW-1015">Disulfide bond</keyword>
<dbReference type="AlphaFoldDB" id="A0ABD3UR77"/>
<evidence type="ECO:0000256" key="4">
    <source>
        <dbReference type="ARBA" id="ARBA00022737"/>
    </source>
</evidence>
<reference evidence="7 8" key="1">
    <citation type="submission" date="2024-11" db="EMBL/GenBank/DDBJ databases">
        <title>Chromosome-level genome assembly of the freshwater bivalve Anodonta woodiana.</title>
        <authorList>
            <person name="Chen X."/>
        </authorList>
    </citation>
    <scope>NUCLEOTIDE SEQUENCE [LARGE SCALE GENOMIC DNA]</scope>
    <source>
        <strain evidence="7">MN2024</strain>
        <tissue evidence="7">Gills</tissue>
    </source>
</reference>
<dbReference type="EMBL" id="JBJQND010000015">
    <property type="protein sequence ID" value="KAL3852004.1"/>
    <property type="molecule type" value="Genomic_DNA"/>
</dbReference>
<comment type="subcellular location">
    <subcellularLocation>
        <location evidence="1">Secreted</location>
    </subcellularLocation>
</comment>
<dbReference type="PANTHER" id="PTHR22906">
    <property type="entry name" value="PROPERDIN"/>
    <property type="match status" value="1"/>
</dbReference>
<keyword evidence="4" id="KW-0677">Repeat</keyword>
<dbReference type="Gene3D" id="2.20.100.10">
    <property type="entry name" value="Thrombospondin type-1 (TSP1) repeat"/>
    <property type="match status" value="4"/>
</dbReference>
<dbReference type="FunFam" id="2.20.100.10:FF:000001">
    <property type="entry name" value="semaphorin-5A isoform X1"/>
    <property type="match status" value="2"/>
</dbReference>
<dbReference type="PANTHER" id="PTHR22906:SF43">
    <property type="entry name" value="PROPERDIN"/>
    <property type="match status" value="1"/>
</dbReference>
<dbReference type="PRINTS" id="PR01705">
    <property type="entry name" value="TSP1REPEAT"/>
</dbReference>
<evidence type="ECO:0000313" key="7">
    <source>
        <dbReference type="EMBL" id="KAL3852004.1"/>
    </source>
</evidence>
<evidence type="ECO:0000256" key="6">
    <source>
        <dbReference type="ARBA" id="ARBA00023180"/>
    </source>
</evidence>
<dbReference type="Proteomes" id="UP001634394">
    <property type="component" value="Unassembled WGS sequence"/>
</dbReference>
<keyword evidence="8" id="KW-1185">Reference proteome</keyword>
<sequence length="227" mass="24949">DGTWSAWTNYTACSKTCGGGIQFRSRQCSFQTGHPHGRDCIGNTSSSQECHTNLCPVNGYWEEWTPWSSCVVSCGNGTEQRARKCHFDSKAPKGDDCHGHAKETKECFQGFCPKDGKLSNWSSWTVCSLTCGNGTRSRSRSCVFEDGYPHGKNCEEHLNSTEPCSTNPCPVDGAWKEWSNWSFCTATCHGGVRTRNRTCVYTADVPRGLPCLGNASETQSCADKLCP</sequence>
<keyword evidence="3" id="KW-0732">Signal</keyword>
<feature type="non-terminal residue" evidence="7">
    <location>
        <position position="227"/>
    </location>
</feature>
<evidence type="ECO:0000313" key="8">
    <source>
        <dbReference type="Proteomes" id="UP001634394"/>
    </source>
</evidence>
<dbReference type="Pfam" id="PF00090">
    <property type="entry name" value="TSP_1"/>
    <property type="match status" value="4"/>
</dbReference>
<dbReference type="InterPro" id="IPR000884">
    <property type="entry name" value="TSP1_rpt"/>
</dbReference>
<feature type="non-terminal residue" evidence="7">
    <location>
        <position position="1"/>
    </location>
</feature>
<dbReference type="PROSITE" id="PS50092">
    <property type="entry name" value="TSP1"/>
    <property type="match status" value="4"/>
</dbReference>
<organism evidence="7 8">
    <name type="scientific">Sinanodonta woodiana</name>
    <name type="common">Chinese pond mussel</name>
    <name type="synonym">Anodonta woodiana</name>
    <dbReference type="NCBI Taxonomy" id="1069815"/>
    <lineage>
        <taxon>Eukaryota</taxon>
        <taxon>Metazoa</taxon>
        <taxon>Spiralia</taxon>
        <taxon>Lophotrochozoa</taxon>
        <taxon>Mollusca</taxon>
        <taxon>Bivalvia</taxon>
        <taxon>Autobranchia</taxon>
        <taxon>Heteroconchia</taxon>
        <taxon>Palaeoheterodonta</taxon>
        <taxon>Unionida</taxon>
        <taxon>Unionoidea</taxon>
        <taxon>Unionidae</taxon>
        <taxon>Unioninae</taxon>
        <taxon>Sinanodonta</taxon>
    </lineage>
</organism>
<proteinExistence type="predicted"/>
<protein>
    <submittedName>
        <fullName evidence="7">Uncharacterized protein</fullName>
    </submittedName>
</protein>
<dbReference type="SMART" id="SM00209">
    <property type="entry name" value="TSP1"/>
    <property type="match status" value="4"/>
</dbReference>
<evidence type="ECO:0000256" key="2">
    <source>
        <dbReference type="ARBA" id="ARBA00022525"/>
    </source>
</evidence>
<evidence type="ECO:0000256" key="3">
    <source>
        <dbReference type="ARBA" id="ARBA00022729"/>
    </source>
</evidence>
<dbReference type="SUPFAM" id="SSF82895">
    <property type="entry name" value="TSP-1 type 1 repeat"/>
    <property type="match status" value="4"/>
</dbReference>